<dbReference type="RefSeq" id="XP_015198682.1">
    <property type="nucleotide sequence ID" value="XM_015343196.1"/>
</dbReference>
<dbReference type="GO" id="GO:0030968">
    <property type="term" value="P:endoplasmic reticulum unfolded protein response"/>
    <property type="evidence" value="ECO:0000318"/>
    <property type="project" value="GO_Central"/>
</dbReference>
<evidence type="ECO:0000256" key="7">
    <source>
        <dbReference type="ARBA" id="ARBA00022933"/>
    </source>
</evidence>
<evidence type="ECO:0000256" key="10">
    <source>
        <dbReference type="SAM" id="MobiDB-lite"/>
    </source>
</evidence>
<evidence type="ECO:0000256" key="6">
    <source>
        <dbReference type="ARBA" id="ARBA00022824"/>
    </source>
</evidence>
<dbReference type="RefSeq" id="XP_015198685.1">
    <property type="nucleotide sequence ID" value="XM_015343199.1"/>
</dbReference>
<dbReference type="OrthoDB" id="75792at2759"/>
<dbReference type="GeneTree" id="ENSGT00390000015688"/>
<evidence type="ECO:0000256" key="5">
    <source>
        <dbReference type="ARBA" id="ARBA00022692"/>
    </source>
</evidence>
<evidence type="ECO:0000256" key="2">
    <source>
        <dbReference type="ARBA" id="ARBA00004496"/>
    </source>
</evidence>
<dbReference type="GeneID" id="107076905"/>
<evidence type="ECO:0000256" key="1">
    <source>
        <dbReference type="ARBA" id="ARBA00004389"/>
    </source>
</evidence>
<dbReference type="InParanoid" id="W5N9Q0"/>
<dbReference type="Proteomes" id="UP000018468">
    <property type="component" value="Linkage group LG3"/>
</dbReference>
<name>W5N9Q0_LEPOC</name>
<organism evidence="11 12">
    <name type="scientific">Lepisosteus oculatus</name>
    <name type="common">Spotted gar</name>
    <dbReference type="NCBI Taxonomy" id="7918"/>
    <lineage>
        <taxon>Eukaryota</taxon>
        <taxon>Metazoa</taxon>
        <taxon>Chordata</taxon>
        <taxon>Craniata</taxon>
        <taxon>Vertebrata</taxon>
        <taxon>Euteleostomi</taxon>
        <taxon>Actinopterygii</taxon>
        <taxon>Neopterygii</taxon>
        <taxon>Holostei</taxon>
        <taxon>Semionotiformes</taxon>
        <taxon>Lepisosteidae</taxon>
        <taxon>Lepisosteus</taxon>
    </lineage>
</organism>
<keyword evidence="7" id="KW-0712">Selenocysteine</keyword>
<dbReference type="STRING" id="7918.ENSLOCP00000017359"/>
<dbReference type="Ensembl" id="ENSLOCT00000017390.1">
    <property type="protein sequence ID" value="ENSLOCP00000017359.1"/>
    <property type="gene ID" value="ENSLOCG00000014088.1"/>
</dbReference>
<proteinExistence type="inferred from homology"/>
<keyword evidence="6" id="KW-0256">Endoplasmic reticulum</keyword>
<evidence type="ECO:0000256" key="4">
    <source>
        <dbReference type="ARBA" id="ARBA00022490"/>
    </source>
</evidence>
<dbReference type="AlphaFoldDB" id="W5N9Q0"/>
<evidence type="ECO:0000256" key="3">
    <source>
        <dbReference type="ARBA" id="ARBA00011034"/>
    </source>
</evidence>
<reference evidence="12" key="1">
    <citation type="submission" date="2011-12" db="EMBL/GenBank/DDBJ databases">
        <title>The Draft Genome of Lepisosteus oculatus.</title>
        <authorList>
            <consortium name="The Broad Institute Genome Assembly &amp; Analysis Group"/>
            <consortium name="Computational R&amp;D Group"/>
            <consortium name="and Sequencing Platform"/>
            <person name="Di Palma F."/>
            <person name="Alfoldi J."/>
            <person name="Johnson J."/>
            <person name="Berlin A."/>
            <person name="Gnerre S."/>
            <person name="Jaffe D."/>
            <person name="MacCallum I."/>
            <person name="Young S."/>
            <person name="Walker B.J."/>
            <person name="Lander E.S."/>
            <person name="Lindblad-Toh K."/>
        </authorList>
    </citation>
    <scope>NUCLEOTIDE SEQUENCE [LARGE SCALE GENOMIC DNA]</scope>
</reference>
<dbReference type="Gene3D" id="6.10.250.2950">
    <property type="match status" value="1"/>
</dbReference>
<sequence>MEYPLAKTPGPGSGISQDDRLKAARLRMQKQQDALVRQTELEKPSEVCAPSPSVKADSSHNQVLKAERDPREHVAQDDARRAAWLRMQDKMDADAEHHKARLMEEAEKKQQRDKEAEEQKKKEKIEKWEFMQEGKSYRGKAKAAQQETSELAAVPKKTRDKKPLRSNDYNPLSGDGGCGSSWRASRRSGGG</sequence>
<dbReference type="GO" id="GO:0030970">
    <property type="term" value="P:retrograde protein transport, ER to cytosol"/>
    <property type="evidence" value="ECO:0000318"/>
    <property type="project" value="GO_Central"/>
</dbReference>
<protein>
    <submittedName>
        <fullName evidence="11">Selenoprotein S</fullName>
    </submittedName>
</protein>
<keyword evidence="12" id="KW-1185">Reference proteome</keyword>
<dbReference type="GO" id="GO:0036502">
    <property type="term" value="C:Derlin-1-VIMP complex"/>
    <property type="evidence" value="ECO:0000318"/>
    <property type="project" value="GO_Central"/>
</dbReference>
<keyword evidence="5" id="KW-0812">Transmembrane</keyword>
<dbReference type="GO" id="GO:0036513">
    <property type="term" value="C:Derlin-1 retrotranslocation complex"/>
    <property type="evidence" value="ECO:0000318"/>
    <property type="project" value="GO_Central"/>
</dbReference>
<reference evidence="11" key="2">
    <citation type="submission" date="2025-08" db="UniProtKB">
        <authorList>
            <consortium name="Ensembl"/>
        </authorList>
    </citation>
    <scope>IDENTIFICATION</scope>
</reference>
<evidence type="ECO:0000313" key="11">
    <source>
        <dbReference type="Ensembl" id="ENSLOCP00000017359.1"/>
    </source>
</evidence>
<comment type="similarity">
    <text evidence="3">Belongs to the selenoprotein S family.</text>
</comment>
<keyword evidence="4" id="KW-0963">Cytoplasm</keyword>
<keyword evidence="9" id="KW-0472">Membrane</keyword>
<dbReference type="HOGENOM" id="CLU_1421018_0_0_1"/>
<dbReference type="EMBL" id="AHAT01024791">
    <property type="status" value="NOT_ANNOTATED_CDS"/>
    <property type="molecule type" value="Genomic_DNA"/>
</dbReference>
<dbReference type="Pfam" id="PF06936">
    <property type="entry name" value="Selenoprotein_S"/>
    <property type="match status" value="1"/>
</dbReference>
<dbReference type="PANTHER" id="PTHR28621">
    <property type="entry name" value="SELENOPROTEIN S"/>
    <property type="match status" value="1"/>
</dbReference>
<accession>W5N9Q0</accession>
<feature type="region of interest" description="Disordered" evidence="10">
    <location>
        <begin position="27"/>
        <end position="191"/>
    </location>
</feature>
<keyword evidence="8" id="KW-1133">Transmembrane helix</keyword>
<reference evidence="11" key="3">
    <citation type="submission" date="2025-09" db="UniProtKB">
        <authorList>
            <consortium name="Ensembl"/>
        </authorList>
    </citation>
    <scope>IDENTIFICATION</scope>
</reference>
<feature type="compositionally biased region" description="Basic and acidic residues" evidence="10">
    <location>
        <begin position="65"/>
        <end position="136"/>
    </location>
</feature>
<dbReference type="PANTHER" id="PTHR28621:SF1">
    <property type="entry name" value="SELENOPROTEIN S"/>
    <property type="match status" value="1"/>
</dbReference>
<dbReference type="InterPro" id="IPR009703">
    <property type="entry name" value="Selenoprotein_S"/>
</dbReference>
<dbReference type="Bgee" id="ENSLOCG00000014088">
    <property type="expression patterns" value="Expressed in intestine and 12 other cell types or tissues"/>
</dbReference>
<evidence type="ECO:0000313" key="12">
    <source>
        <dbReference type="Proteomes" id="UP000018468"/>
    </source>
</evidence>
<comment type="subcellular location">
    <subcellularLocation>
        <location evidence="2">Cytoplasm</location>
    </subcellularLocation>
    <subcellularLocation>
        <location evidence="1">Endoplasmic reticulum membrane</location>
        <topology evidence="1">Single-pass membrane protein</topology>
    </subcellularLocation>
</comment>
<evidence type="ECO:0000256" key="9">
    <source>
        <dbReference type="ARBA" id="ARBA00023136"/>
    </source>
</evidence>
<evidence type="ECO:0000256" key="8">
    <source>
        <dbReference type="ARBA" id="ARBA00022989"/>
    </source>
</evidence>